<dbReference type="HAMAP" id="MF_00104">
    <property type="entry name" value="RNase_III"/>
    <property type="match status" value="1"/>
</dbReference>
<dbReference type="EMBL" id="LT635756">
    <property type="protein sequence ID" value="SGZ46578.1"/>
    <property type="molecule type" value="Genomic_DNA"/>
</dbReference>
<feature type="domain" description="DRBM" evidence="9">
    <location>
        <begin position="429"/>
        <end position="495"/>
    </location>
</feature>
<dbReference type="Gene3D" id="1.10.1520.10">
    <property type="entry name" value="Ribonuclease III domain"/>
    <property type="match status" value="1"/>
</dbReference>
<keyword evidence="4" id="KW-0540">Nuclease</keyword>
<dbReference type="InterPro" id="IPR000999">
    <property type="entry name" value="RNase_III_dom"/>
</dbReference>
<dbReference type="GO" id="GO:0034963">
    <property type="term" value="P:box C/D sno(s)RNA processing"/>
    <property type="evidence" value="ECO:0007669"/>
    <property type="project" value="UniProtKB-ARBA"/>
</dbReference>
<dbReference type="PROSITE" id="PS50142">
    <property type="entry name" value="RNASE_3_2"/>
    <property type="match status" value="1"/>
</dbReference>
<dbReference type="InterPro" id="IPR014720">
    <property type="entry name" value="dsRBD_dom"/>
</dbReference>
<protein>
    <recommendedName>
        <fullName evidence="3">ribonuclease III</fullName>
        <ecNumber evidence="3">3.1.26.3</ecNumber>
    </recommendedName>
</protein>
<dbReference type="AlphaFoldDB" id="A0A1L0B8S0"/>
<evidence type="ECO:0000256" key="4">
    <source>
        <dbReference type="ARBA" id="ARBA00022722"/>
    </source>
</evidence>
<keyword evidence="7 8" id="KW-0694">RNA-binding</keyword>
<evidence type="ECO:0000259" key="9">
    <source>
        <dbReference type="PROSITE" id="PS50137"/>
    </source>
</evidence>
<proteinExistence type="inferred from homology"/>
<dbReference type="Pfam" id="PF00636">
    <property type="entry name" value="Ribonuclease_3"/>
    <property type="match status" value="1"/>
</dbReference>
<organism evidence="11 12">
    <name type="scientific">Sungouiella intermedia</name>
    <dbReference type="NCBI Taxonomy" id="45354"/>
    <lineage>
        <taxon>Eukaryota</taxon>
        <taxon>Fungi</taxon>
        <taxon>Dikarya</taxon>
        <taxon>Ascomycota</taxon>
        <taxon>Saccharomycotina</taxon>
        <taxon>Pichiomycetes</taxon>
        <taxon>Metschnikowiaceae</taxon>
        <taxon>Sungouiella</taxon>
    </lineage>
</organism>
<feature type="domain" description="DRBM" evidence="9">
    <location>
        <begin position="316"/>
        <end position="383"/>
    </location>
</feature>
<dbReference type="SUPFAM" id="SSF69065">
    <property type="entry name" value="RNase III domain-like"/>
    <property type="match status" value="1"/>
</dbReference>
<dbReference type="FunFam" id="1.10.1520.10:FF:000001">
    <property type="entry name" value="Ribonuclease 3"/>
    <property type="match status" value="1"/>
</dbReference>
<dbReference type="PROSITE" id="PS50137">
    <property type="entry name" value="DS_RBD"/>
    <property type="match status" value="2"/>
</dbReference>
<evidence type="ECO:0000313" key="12">
    <source>
        <dbReference type="Proteomes" id="UP000182334"/>
    </source>
</evidence>
<gene>
    <name evidence="11" type="ORF">SAMEA4029010_CIC11G00000002466</name>
</gene>
<comment type="catalytic activity">
    <reaction evidence="1">
        <text>Endonucleolytic cleavage to 5'-phosphomonoester.</text>
        <dbReference type="EC" id="3.1.26.3"/>
    </reaction>
</comment>
<dbReference type="PANTHER" id="PTHR11207">
    <property type="entry name" value="RIBONUCLEASE III"/>
    <property type="match status" value="1"/>
</dbReference>
<comment type="similarity">
    <text evidence="2">Belongs to the ribonuclease III family.</text>
</comment>
<evidence type="ECO:0000256" key="7">
    <source>
        <dbReference type="ARBA" id="ARBA00022884"/>
    </source>
</evidence>
<reference evidence="11 12" key="1">
    <citation type="submission" date="2016-10" db="EMBL/GenBank/DDBJ databases">
        <authorList>
            <person name="de Groot N.N."/>
        </authorList>
    </citation>
    <scope>NUCLEOTIDE SEQUENCE [LARGE SCALE GENOMIC DNA]</scope>
    <source>
        <strain evidence="11 12">CBS 141442</strain>
    </source>
</reference>
<accession>A0A1L0B8S0</accession>
<dbReference type="Gene3D" id="3.30.160.20">
    <property type="match status" value="2"/>
</dbReference>
<dbReference type="CDD" id="cd19876">
    <property type="entry name" value="DSRM_RNT1p-like"/>
    <property type="match status" value="1"/>
</dbReference>
<dbReference type="SMART" id="SM00535">
    <property type="entry name" value="RIBOc"/>
    <property type="match status" value="1"/>
</dbReference>
<dbReference type="InterPro" id="IPR044449">
    <property type="entry name" value="Rnt1/Pac1_DSRM_fungi"/>
</dbReference>
<keyword evidence="12" id="KW-1185">Reference proteome</keyword>
<dbReference type="InterPro" id="IPR040540">
    <property type="entry name" value="RNase_3_N"/>
</dbReference>
<evidence type="ECO:0000256" key="5">
    <source>
        <dbReference type="ARBA" id="ARBA00022759"/>
    </source>
</evidence>
<evidence type="ECO:0000256" key="3">
    <source>
        <dbReference type="ARBA" id="ARBA00012177"/>
    </source>
</evidence>
<name>A0A1L0B8S0_9ASCO</name>
<dbReference type="STRING" id="45354.A0A1L0B8S0"/>
<dbReference type="SUPFAM" id="SSF54768">
    <property type="entry name" value="dsRNA-binding domain-like"/>
    <property type="match status" value="2"/>
</dbReference>
<dbReference type="SMART" id="SM00358">
    <property type="entry name" value="DSRM"/>
    <property type="match status" value="2"/>
</dbReference>
<dbReference type="InterPro" id="IPR036389">
    <property type="entry name" value="RNase_III_sf"/>
</dbReference>
<evidence type="ECO:0000313" key="11">
    <source>
        <dbReference type="EMBL" id="SGZ46578.1"/>
    </source>
</evidence>
<dbReference type="GO" id="GO:0006364">
    <property type="term" value="P:rRNA processing"/>
    <property type="evidence" value="ECO:0007669"/>
    <property type="project" value="InterPro"/>
</dbReference>
<evidence type="ECO:0000256" key="1">
    <source>
        <dbReference type="ARBA" id="ARBA00000109"/>
    </source>
</evidence>
<dbReference type="OrthoDB" id="2392202at2759"/>
<dbReference type="PROSITE" id="PS00517">
    <property type="entry name" value="RNASE_3_1"/>
    <property type="match status" value="1"/>
</dbReference>
<feature type="domain" description="RNase III" evidence="10">
    <location>
        <begin position="160"/>
        <end position="282"/>
    </location>
</feature>
<dbReference type="PANTHER" id="PTHR11207:SF0">
    <property type="entry name" value="RIBONUCLEASE 3"/>
    <property type="match status" value="1"/>
</dbReference>
<dbReference type="GO" id="GO:0005654">
    <property type="term" value="C:nucleoplasm"/>
    <property type="evidence" value="ECO:0007669"/>
    <property type="project" value="TreeGrafter"/>
</dbReference>
<dbReference type="GO" id="GO:0004525">
    <property type="term" value="F:ribonuclease III activity"/>
    <property type="evidence" value="ECO:0007669"/>
    <property type="project" value="UniProtKB-EC"/>
</dbReference>
<dbReference type="Pfam" id="PF18497">
    <property type="entry name" value="RNase_3_N"/>
    <property type="match status" value="1"/>
</dbReference>
<dbReference type="Proteomes" id="UP000182334">
    <property type="component" value="Chromosome I"/>
</dbReference>
<evidence type="ECO:0000259" key="10">
    <source>
        <dbReference type="PROSITE" id="PS50142"/>
    </source>
</evidence>
<sequence>MTDAGFNDFLSSLKAAADSQPDASRQIKKQKCSPTPESSKFGYADINKLEHCTRLLQKNIRQLVEEAPSVEELNNLIHDPLLSSFTRQEMQGNTLLHLAAKIKSLYEDSQLPIFDEIVENRVEHGKRKLADKSKIVQVDSQEWEADTAFSNPDLPPIPKIKDPGLRNRVFQHKSTSANKTYLAEQEIVLSHNERLEFLGDSVLNTLVTIILYERFPYANEGVLSQTRSLLVNNKTLGEFSTAYGFDQVLRCNVDEESLRSGKQKVYADVFEAYLGALAMERGYNLSEIEQWLKELMRPKIEEADTEIRKLVPINKDAKTELYSLVGTASFHPTYKVIDNGNGVNTPFTVHCLMGDEVMGVGAAPGSKEAGLRAAMAALKNRPLLEKYGRQRLETDRSISVVRSESGNEESDGNSTFPIMAGKNTIANKFAKNELYAYFGKQFGLSPEYSVVADPDNKRYKVELMIRDRVIAIAYDISKKNAMSRAATAVLENKDKMDELMKWIG</sequence>
<evidence type="ECO:0000256" key="2">
    <source>
        <dbReference type="ARBA" id="ARBA00010183"/>
    </source>
</evidence>
<keyword evidence="6" id="KW-0378">Hydrolase</keyword>
<dbReference type="GO" id="GO:0003725">
    <property type="term" value="F:double-stranded RNA binding"/>
    <property type="evidence" value="ECO:0007669"/>
    <property type="project" value="InterPro"/>
</dbReference>
<evidence type="ECO:0000256" key="6">
    <source>
        <dbReference type="ARBA" id="ARBA00022801"/>
    </source>
</evidence>
<evidence type="ECO:0000256" key="8">
    <source>
        <dbReference type="PROSITE-ProRule" id="PRU00266"/>
    </source>
</evidence>
<dbReference type="EC" id="3.1.26.3" evidence="3"/>
<dbReference type="Pfam" id="PF00035">
    <property type="entry name" value="dsrm"/>
    <property type="match status" value="2"/>
</dbReference>
<keyword evidence="5" id="KW-0255">Endonuclease</keyword>
<dbReference type="GO" id="GO:0034475">
    <property type="term" value="P:U4 snRNA 3'-end processing"/>
    <property type="evidence" value="ECO:0007669"/>
    <property type="project" value="UniProtKB-ARBA"/>
</dbReference>
<dbReference type="CDD" id="cd00593">
    <property type="entry name" value="RIBOc"/>
    <property type="match status" value="1"/>
</dbReference>
<dbReference type="GO" id="GO:0030847">
    <property type="term" value="P:termination of RNA polymerase II transcription, exosome-dependent"/>
    <property type="evidence" value="ECO:0007669"/>
    <property type="project" value="UniProtKB-ARBA"/>
</dbReference>
<dbReference type="InterPro" id="IPR011907">
    <property type="entry name" value="RNase_III"/>
</dbReference>